<organism evidence="1 2">
    <name type="scientific">Vandammella animalimorsus</name>
    <dbReference type="NCBI Taxonomy" id="2029117"/>
    <lineage>
        <taxon>Bacteria</taxon>
        <taxon>Pseudomonadati</taxon>
        <taxon>Pseudomonadota</taxon>
        <taxon>Betaproteobacteria</taxon>
        <taxon>Burkholderiales</taxon>
        <taxon>Comamonadaceae</taxon>
        <taxon>Vandammella</taxon>
    </lineage>
</organism>
<evidence type="ECO:0000313" key="1">
    <source>
        <dbReference type="EMBL" id="PAT39139.1"/>
    </source>
</evidence>
<proteinExistence type="predicted"/>
<reference evidence="1 2" key="1">
    <citation type="submission" date="2017-08" db="EMBL/GenBank/DDBJ databases">
        <title>WGS of Clinical strains of the CDC Group NO-1 linked to zoonotic infections in humans.</title>
        <authorList>
            <person name="Bernier A.-M."/>
            <person name="Bernard K."/>
        </authorList>
    </citation>
    <scope>NUCLEOTIDE SEQUENCE [LARGE SCALE GENOMIC DNA]</scope>
    <source>
        <strain evidence="1 2">NML120219</strain>
    </source>
</reference>
<dbReference type="EMBL" id="NSJE01000056">
    <property type="protein sequence ID" value="PAT39139.1"/>
    <property type="molecule type" value="Genomic_DNA"/>
</dbReference>
<sequence>MMSNLLDQKCRWGFERFPLADTAAQRIDLVINTLAARQLHLAQVAQGVVLVLVFGGEGSYRNKF</sequence>
<name>A0A2A2ANE1_9BURK</name>
<gene>
    <name evidence="1" type="ORF">CK621_14915</name>
</gene>
<protein>
    <submittedName>
        <fullName evidence="1">Uncharacterized protein</fullName>
    </submittedName>
</protein>
<comment type="caution">
    <text evidence="1">The sequence shown here is derived from an EMBL/GenBank/DDBJ whole genome shotgun (WGS) entry which is preliminary data.</text>
</comment>
<dbReference type="Proteomes" id="UP000218439">
    <property type="component" value="Unassembled WGS sequence"/>
</dbReference>
<dbReference type="AlphaFoldDB" id="A0A2A2ANE1"/>
<evidence type="ECO:0000313" key="2">
    <source>
        <dbReference type="Proteomes" id="UP000218439"/>
    </source>
</evidence>
<accession>A0A2A2ANE1</accession>